<reference evidence="11 12" key="1">
    <citation type="journal article" date="2016" name="Int. J. Syst. Evol. Microbiol.">
        <title>Oceanobacillus halophilus sp. nov., a novel moderately halophilic bacterium from a hypersaline lake.</title>
        <authorList>
            <person name="Amoozegar M.A."/>
            <person name="Bagheri M."/>
            <person name="Makhdoumi A."/>
            <person name="Nikou M.M."/>
            <person name="Fazeli S.A.S."/>
            <person name="Schumann P."/>
            <person name="Sproer C."/>
            <person name="Sanchez-Porro C."/>
            <person name="Ventosa A."/>
        </authorList>
    </citation>
    <scope>NUCLEOTIDE SEQUENCE [LARGE SCALE GENOMIC DNA]</scope>
    <source>
        <strain evidence="11 12">DSM 23996</strain>
    </source>
</reference>
<dbReference type="InterPro" id="IPR008927">
    <property type="entry name" value="6-PGluconate_DH-like_C_sf"/>
</dbReference>
<dbReference type="GO" id="GO:0004735">
    <property type="term" value="F:pyrroline-5-carboxylate reductase activity"/>
    <property type="evidence" value="ECO:0007669"/>
    <property type="project" value="UniProtKB-UniRule"/>
</dbReference>
<dbReference type="PIRSF" id="PIRSF000193">
    <property type="entry name" value="Pyrrol-5-carb_rd"/>
    <property type="match status" value="1"/>
</dbReference>
<comment type="catalytic activity">
    <reaction evidence="6">
        <text>L-proline + NADP(+) = (S)-1-pyrroline-5-carboxylate + NADPH + 2 H(+)</text>
        <dbReference type="Rhea" id="RHEA:14109"/>
        <dbReference type="ChEBI" id="CHEBI:15378"/>
        <dbReference type="ChEBI" id="CHEBI:17388"/>
        <dbReference type="ChEBI" id="CHEBI:57783"/>
        <dbReference type="ChEBI" id="CHEBI:58349"/>
        <dbReference type="ChEBI" id="CHEBI:60039"/>
        <dbReference type="EC" id="1.5.1.2"/>
    </reaction>
</comment>
<comment type="subcellular location">
    <subcellularLocation>
        <location evidence="6">Cytoplasm</location>
    </subcellularLocation>
</comment>
<dbReference type="SUPFAM" id="SSF48179">
    <property type="entry name" value="6-phosphogluconate dehydrogenase C-terminal domain-like"/>
    <property type="match status" value="1"/>
</dbReference>
<feature type="domain" description="Pyrroline-5-carboxylate reductase dimerisation" evidence="10">
    <location>
        <begin position="163"/>
        <end position="267"/>
    </location>
</feature>
<evidence type="ECO:0000256" key="3">
    <source>
        <dbReference type="ARBA" id="ARBA00022857"/>
    </source>
</evidence>
<dbReference type="GO" id="GO:0055129">
    <property type="term" value="P:L-proline biosynthetic process"/>
    <property type="evidence" value="ECO:0007669"/>
    <property type="project" value="UniProtKB-UniRule"/>
</dbReference>
<dbReference type="InterPro" id="IPR028939">
    <property type="entry name" value="P5C_Rdtase_cat_N"/>
</dbReference>
<feature type="binding site" evidence="8">
    <location>
        <begin position="71"/>
        <end position="74"/>
    </location>
    <ligand>
        <name>NADP(+)</name>
        <dbReference type="ChEBI" id="CHEBI:58349"/>
    </ligand>
</feature>
<feature type="domain" description="Pyrroline-5-carboxylate reductase catalytic N-terminal" evidence="9">
    <location>
        <begin position="5"/>
        <end position="100"/>
    </location>
</feature>
<dbReference type="Gene3D" id="3.40.50.720">
    <property type="entry name" value="NAD(P)-binding Rossmann-like Domain"/>
    <property type="match status" value="1"/>
</dbReference>
<gene>
    <name evidence="6 11" type="primary">proC</name>
    <name evidence="11" type="ORF">D8M06_11385</name>
</gene>
<evidence type="ECO:0000256" key="5">
    <source>
        <dbReference type="ARBA" id="ARBA00058118"/>
    </source>
</evidence>
<dbReference type="RefSeq" id="WP_121204527.1">
    <property type="nucleotide sequence ID" value="NZ_RBZP01000008.1"/>
</dbReference>
<dbReference type="EMBL" id="RBZP01000008">
    <property type="protein sequence ID" value="RKQ32990.1"/>
    <property type="molecule type" value="Genomic_DNA"/>
</dbReference>
<evidence type="ECO:0000256" key="1">
    <source>
        <dbReference type="ARBA" id="ARBA00005525"/>
    </source>
</evidence>
<dbReference type="OrthoDB" id="9805754at2"/>
<sequence>MNKNITFLGAGSAAEAILSGIIKAGIVERNRIRMTNRNNIKRREYLEEQYQITCCENKEKAVREADIIILAMKPYDLQESLSEIKSYINKQQLLISILAGVSTETIIRELNVSLPVIRAMPNTSAMVGYSATALTKGRHADREHMELAEELFDTIGTTTIVDENDMHIVTAISGSGPAYIYYMVEAMESAAIEAGLDQKVAKELITHTVIGAGEMLQKTGERADILRKKITSPHGTTEAGISVLEKNHFQKIMMDCVKNAQQRSEELGKG</sequence>
<dbReference type="HAMAP" id="MF_01925">
    <property type="entry name" value="P5C_reductase"/>
    <property type="match status" value="1"/>
</dbReference>
<evidence type="ECO:0000256" key="4">
    <source>
        <dbReference type="ARBA" id="ARBA00023002"/>
    </source>
</evidence>
<dbReference type="InterPro" id="IPR000304">
    <property type="entry name" value="Pyrroline-COOH_reductase"/>
</dbReference>
<comment type="function">
    <text evidence="5 6">Catalyzes the reduction of 1-pyrroline-5-carboxylate (PCA) to L-proline.</text>
</comment>
<dbReference type="InterPro" id="IPR036291">
    <property type="entry name" value="NAD(P)-bd_dom_sf"/>
</dbReference>
<name>A0A495A401_9BACI</name>
<evidence type="ECO:0000256" key="2">
    <source>
        <dbReference type="ARBA" id="ARBA00022650"/>
    </source>
</evidence>
<dbReference type="Proteomes" id="UP000269301">
    <property type="component" value="Unassembled WGS sequence"/>
</dbReference>
<dbReference type="GO" id="GO:0005737">
    <property type="term" value="C:cytoplasm"/>
    <property type="evidence" value="ECO:0007669"/>
    <property type="project" value="UniProtKB-SubCell"/>
</dbReference>
<dbReference type="AlphaFoldDB" id="A0A495A401"/>
<comment type="caution">
    <text evidence="11">The sequence shown here is derived from an EMBL/GenBank/DDBJ whole genome shotgun (WGS) entry which is preliminary data.</text>
</comment>
<keyword evidence="6" id="KW-0028">Amino-acid biosynthesis</keyword>
<proteinExistence type="inferred from homology"/>
<protein>
    <recommendedName>
        <fullName evidence="6 7">Pyrroline-5-carboxylate reductase</fullName>
        <shortName evidence="6">P5C reductase</shortName>
        <shortName evidence="6">P5CR</shortName>
        <ecNumber evidence="6 7">1.5.1.2</ecNumber>
    </recommendedName>
    <alternativeName>
        <fullName evidence="6">PCA reductase</fullName>
    </alternativeName>
</protein>
<dbReference type="PANTHER" id="PTHR11645">
    <property type="entry name" value="PYRROLINE-5-CARBOXYLATE REDUCTASE"/>
    <property type="match status" value="1"/>
</dbReference>
<evidence type="ECO:0000256" key="8">
    <source>
        <dbReference type="PIRSR" id="PIRSR000193-1"/>
    </source>
</evidence>
<dbReference type="UniPathway" id="UPA00098">
    <property type="reaction ID" value="UER00361"/>
</dbReference>
<dbReference type="PANTHER" id="PTHR11645:SF49">
    <property type="entry name" value="PYRROLINE-5-CARBOXYLATE REDUCTASE 1"/>
    <property type="match status" value="1"/>
</dbReference>
<evidence type="ECO:0000313" key="12">
    <source>
        <dbReference type="Proteomes" id="UP000269301"/>
    </source>
</evidence>
<keyword evidence="2 6" id="KW-0641">Proline biosynthesis</keyword>
<dbReference type="InterPro" id="IPR029036">
    <property type="entry name" value="P5CR_dimer"/>
</dbReference>
<keyword evidence="3 6" id="KW-0521">NADP</keyword>
<evidence type="ECO:0000313" key="11">
    <source>
        <dbReference type="EMBL" id="RKQ32990.1"/>
    </source>
</evidence>
<keyword evidence="6" id="KW-0963">Cytoplasm</keyword>
<comment type="catalytic activity">
    <reaction evidence="6">
        <text>L-proline + NAD(+) = (S)-1-pyrroline-5-carboxylate + NADH + 2 H(+)</text>
        <dbReference type="Rhea" id="RHEA:14105"/>
        <dbReference type="ChEBI" id="CHEBI:15378"/>
        <dbReference type="ChEBI" id="CHEBI:17388"/>
        <dbReference type="ChEBI" id="CHEBI:57540"/>
        <dbReference type="ChEBI" id="CHEBI:57945"/>
        <dbReference type="ChEBI" id="CHEBI:60039"/>
        <dbReference type="EC" id="1.5.1.2"/>
    </reaction>
</comment>
<organism evidence="11 12">
    <name type="scientific">Oceanobacillus halophilus</name>
    <dbReference type="NCBI Taxonomy" id="930130"/>
    <lineage>
        <taxon>Bacteria</taxon>
        <taxon>Bacillati</taxon>
        <taxon>Bacillota</taxon>
        <taxon>Bacilli</taxon>
        <taxon>Bacillales</taxon>
        <taxon>Bacillaceae</taxon>
        <taxon>Oceanobacillus</taxon>
    </lineage>
</organism>
<evidence type="ECO:0000259" key="10">
    <source>
        <dbReference type="Pfam" id="PF14748"/>
    </source>
</evidence>
<dbReference type="FunFam" id="1.10.3730.10:FF:000001">
    <property type="entry name" value="Pyrroline-5-carboxylate reductase"/>
    <property type="match status" value="1"/>
</dbReference>
<dbReference type="Gene3D" id="1.10.3730.10">
    <property type="entry name" value="ProC C-terminal domain-like"/>
    <property type="match status" value="1"/>
</dbReference>
<comment type="similarity">
    <text evidence="1 6">Belongs to the pyrroline-5-carboxylate reductase family.</text>
</comment>
<dbReference type="SUPFAM" id="SSF51735">
    <property type="entry name" value="NAD(P)-binding Rossmann-fold domains"/>
    <property type="match status" value="1"/>
</dbReference>
<dbReference type="NCBIfam" id="TIGR00112">
    <property type="entry name" value="proC"/>
    <property type="match status" value="1"/>
</dbReference>
<keyword evidence="12" id="KW-1185">Reference proteome</keyword>
<evidence type="ECO:0000259" key="9">
    <source>
        <dbReference type="Pfam" id="PF03807"/>
    </source>
</evidence>
<evidence type="ECO:0000256" key="7">
    <source>
        <dbReference type="NCBIfam" id="TIGR00112"/>
    </source>
</evidence>
<dbReference type="Pfam" id="PF03807">
    <property type="entry name" value="F420_oxidored"/>
    <property type="match status" value="1"/>
</dbReference>
<evidence type="ECO:0000256" key="6">
    <source>
        <dbReference type="HAMAP-Rule" id="MF_01925"/>
    </source>
</evidence>
<dbReference type="EC" id="1.5.1.2" evidence="6 7"/>
<dbReference type="Pfam" id="PF14748">
    <property type="entry name" value="P5CR_dimer"/>
    <property type="match status" value="1"/>
</dbReference>
<comment type="pathway">
    <text evidence="6">Amino-acid biosynthesis; L-proline biosynthesis; L-proline from L-glutamate 5-semialdehyde: step 1/1.</text>
</comment>
<keyword evidence="4 6" id="KW-0560">Oxidoreductase</keyword>
<accession>A0A495A401</accession>